<dbReference type="AlphaFoldDB" id="A0A2U2PEU8"/>
<dbReference type="Pfam" id="PF22200">
    <property type="entry name" value="ExsA_N"/>
    <property type="match status" value="1"/>
</dbReference>
<keyword evidence="6" id="KW-1185">Reference proteome</keyword>
<dbReference type="PROSITE" id="PS01124">
    <property type="entry name" value="HTH_ARAC_FAMILY_2"/>
    <property type="match status" value="1"/>
</dbReference>
<dbReference type="PANTHER" id="PTHR46796:SF6">
    <property type="entry name" value="ARAC SUBFAMILY"/>
    <property type="match status" value="1"/>
</dbReference>
<dbReference type="InterPro" id="IPR054015">
    <property type="entry name" value="ExsA-like_N"/>
</dbReference>
<comment type="caution">
    <text evidence="5">The sequence shown here is derived from an EMBL/GenBank/DDBJ whole genome shotgun (WGS) entry which is preliminary data.</text>
</comment>
<keyword evidence="2" id="KW-0238">DNA-binding</keyword>
<dbReference type="InterPro" id="IPR018060">
    <property type="entry name" value="HTH_AraC"/>
</dbReference>
<evidence type="ECO:0000256" key="2">
    <source>
        <dbReference type="ARBA" id="ARBA00023125"/>
    </source>
</evidence>
<dbReference type="Gene3D" id="1.10.10.60">
    <property type="entry name" value="Homeodomain-like"/>
    <property type="match status" value="1"/>
</dbReference>
<proteinExistence type="predicted"/>
<reference evidence="5 6" key="1">
    <citation type="submission" date="2018-04" db="EMBL/GenBank/DDBJ databases">
        <title>Pedobacter chongqingensis sp. nov., isolated from a rottenly hemp rope.</title>
        <authorList>
            <person name="Cai Y."/>
        </authorList>
    </citation>
    <scope>NUCLEOTIDE SEQUENCE [LARGE SCALE GENOMIC DNA]</scope>
    <source>
        <strain evidence="5 6">FJ4-8</strain>
    </source>
</reference>
<dbReference type="InterPro" id="IPR009057">
    <property type="entry name" value="Homeodomain-like_sf"/>
</dbReference>
<protein>
    <submittedName>
        <fullName evidence="5">AraC family transcriptional regulator</fullName>
    </submittedName>
</protein>
<dbReference type="OrthoDB" id="4480133at2"/>
<organism evidence="5 6">
    <name type="scientific">Pararcticibacter amylolyticus</name>
    <dbReference type="NCBI Taxonomy" id="2173175"/>
    <lineage>
        <taxon>Bacteria</taxon>
        <taxon>Pseudomonadati</taxon>
        <taxon>Bacteroidota</taxon>
        <taxon>Sphingobacteriia</taxon>
        <taxon>Sphingobacteriales</taxon>
        <taxon>Sphingobacteriaceae</taxon>
        <taxon>Pararcticibacter</taxon>
    </lineage>
</organism>
<name>A0A2U2PEU8_9SPHI</name>
<keyword evidence="1" id="KW-0805">Transcription regulation</keyword>
<dbReference type="GO" id="GO:0043565">
    <property type="term" value="F:sequence-specific DNA binding"/>
    <property type="evidence" value="ECO:0007669"/>
    <property type="project" value="InterPro"/>
</dbReference>
<dbReference type="InterPro" id="IPR050204">
    <property type="entry name" value="AraC_XylS_family_regulators"/>
</dbReference>
<accession>A0A2U2PEU8</accession>
<dbReference type="GO" id="GO:0003700">
    <property type="term" value="F:DNA-binding transcription factor activity"/>
    <property type="evidence" value="ECO:0007669"/>
    <property type="project" value="InterPro"/>
</dbReference>
<evidence type="ECO:0000256" key="3">
    <source>
        <dbReference type="ARBA" id="ARBA00023163"/>
    </source>
</evidence>
<evidence type="ECO:0000313" key="6">
    <source>
        <dbReference type="Proteomes" id="UP000245647"/>
    </source>
</evidence>
<dbReference type="RefSeq" id="WP_109416444.1">
    <property type="nucleotide sequence ID" value="NZ_QEAS01000011.1"/>
</dbReference>
<evidence type="ECO:0000259" key="4">
    <source>
        <dbReference type="PROSITE" id="PS01124"/>
    </source>
</evidence>
<dbReference type="SUPFAM" id="SSF46689">
    <property type="entry name" value="Homeodomain-like"/>
    <property type="match status" value="1"/>
</dbReference>
<evidence type="ECO:0000256" key="1">
    <source>
        <dbReference type="ARBA" id="ARBA00023015"/>
    </source>
</evidence>
<dbReference type="Pfam" id="PF12833">
    <property type="entry name" value="HTH_18"/>
    <property type="match status" value="1"/>
</dbReference>
<keyword evidence="3" id="KW-0804">Transcription</keyword>
<dbReference type="Proteomes" id="UP000245647">
    <property type="component" value="Unassembled WGS sequence"/>
</dbReference>
<gene>
    <name evidence="5" type="ORF">DDR33_14090</name>
</gene>
<sequence>MKFNNIQSCHLGPEISPEQYIPEHFFLFLLKGSMKAYDGHKHYRIEEGDYCIARKNHLVRYTKHRKDGAFEKVIIVLDEAFLKSFQTRHDVNVPDFTPNTDSFLFIKEDKLVRNFILSLDPYYNGTEQIDETFADIKREELLLILLRNNPSLAGVFFNFGQPQKIDLEAFMHRNFRFNISIERFAFLTGRSISSFKRDFYDLFKETPGRWLTRKRLDEARFQIEHHGKRPGDVYLETGFENLSHFSFAFRKHFGVSPAEVAANRQLSRN</sequence>
<dbReference type="EMBL" id="QEAS01000011">
    <property type="protein sequence ID" value="PWG79927.1"/>
    <property type="molecule type" value="Genomic_DNA"/>
</dbReference>
<evidence type="ECO:0000313" key="5">
    <source>
        <dbReference type="EMBL" id="PWG79927.1"/>
    </source>
</evidence>
<dbReference type="SMART" id="SM00342">
    <property type="entry name" value="HTH_ARAC"/>
    <property type="match status" value="1"/>
</dbReference>
<dbReference type="PANTHER" id="PTHR46796">
    <property type="entry name" value="HTH-TYPE TRANSCRIPTIONAL ACTIVATOR RHAS-RELATED"/>
    <property type="match status" value="1"/>
</dbReference>
<feature type="domain" description="HTH araC/xylS-type" evidence="4">
    <location>
        <begin position="165"/>
        <end position="263"/>
    </location>
</feature>